<dbReference type="PANTHER" id="PTHR36117">
    <property type="entry name" value="4-HYDROXYPHENYLACETATE 3-MONOOXYGENASE-RELATED"/>
    <property type="match status" value="1"/>
</dbReference>
<evidence type="ECO:0000313" key="2">
    <source>
        <dbReference type="EMBL" id="MFC4099744.1"/>
    </source>
</evidence>
<dbReference type="InterPro" id="IPR024719">
    <property type="entry name" value="HpaB/PvcC/4-BUDH_C"/>
</dbReference>
<dbReference type="SUPFAM" id="SSF47203">
    <property type="entry name" value="Acyl-CoA dehydrogenase C-terminal domain-like"/>
    <property type="match status" value="1"/>
</dbReference>
<evidence type="ECO:0000259" key="1">
    <source>
        <dbReference type="Pfam" id="PF03241"/>
    </source>
</evidence>
<evidence type="ECO:0000313" key="3">
    <source>
        <dbReference type="Proteomes" id="UP001595715"/>
    </source>
</evidence>
<sequence>MAINEATGTIESSFGDRTPLWQDGALRQAYLLPRTTEELRNKRSGFWGPTDGASAFADGWTDYAHSLLAGWDAHEPFVRAEERGTTGAWRELYKQSERQRSVITTSLHPIAPLGDSRPIMQSEASGGIRLHGRQTFGAGAWFADELLLFIREEGAAHPTVAALIQKGTEGLRLIPAGNGSAHSESGPVVAAYEDVRIPAERLWTGEDADSLKRLLDHPLVKSLADYQWAARQLDAIELLAGTAFALAEETGRGEELHIQGELGELIQGIETLKALLHAAELCARPSPAGVLLPAPAPLHAALLIADESYGKAVRALQRIGAAAFLANPNNASPTSPNDGKPSLLQLAWGLTGSEASTRTKLHEQHAFGDSLAKSQELYRHYPVHLLRRRYQQFWQSMQPLDGKEESEVQI</sequence>
<dbReference type="RefSeq" id="WP_377718426.1">
    <property type="nucleotide sequence ID" value="NZ_JBHSAM010000020.1"/>
</dbReference>
<dbReference type="InterPro" id="IPR009100">
    <property type="entry name" value="AcylCoA_DH/oxidase_NM_dom_sf"/>
</dbReference>
<feature type="domain" description="HpaB/PvcC/4-BUDH C-terminal" evidence="1">
    <location>
        <begin position="225"/>
        <end position="336"/>
    </location>
</feature>
<accession>A0ABV8JYD9</accession>
<dbReference type="InterPro" id="IPR004925">
    <property type="entry name" value="HpaB/PvcC/4-BUDH"/>
</dbReference>
<feature type="domain" description="HpaB/PvcC/4-BUDH C-terminal" evidence="1">
    <location>
        <begin position="343"/>
        <end position="384"/>
    </location>
</feature>
<dbReference type="InterPro" id="IPR036250">
    <property type="entry name" value="AcylCo_DH-like_C"/>
</dbReference>
<dbReference type="Proteomes" id="UP001595715">
    <property type="component" value="Unassembled WGS sequence"/>
</dbReference>
<proteinExistence type="predicted"/>
<dbReference type="Gene3D" id="2.40.110.10">
    <property type="entry name" value="Butyryl-CoA Dehydrogenase, subunit A, domain 2"/>
    <property type="match status" value="1"/>
</dbReference>
<comment type="caution">
    <text evidence="2">The sequence shown here is derived from an EMBL/GenBank/DDBJ whole genome shotgun (WGS) entry which is preliminary data.</text>
</comment>
<protein>
    <submittedName>
        <fullName evidence="2">4-hydroxyphenylacetate 3-hydroxylase C-terminal domain-containing protein</fullName>
    </submittedName>
</protein>
<organism evidence="2 3">
    <name type="scientific">Paenibacillus xanthanilyticus</name>
    <dbReference type="NCBI Taxonomy" id="1783531"/>
    <lineage>
        <taxon>Bacteria</taxon>
        <taxon>Bacillati</taxon>
        <taxon>Bacillota</taxon>
        <taxon>Bacilli</taxon>
        <taxon>Bacillales</taxon>
        <taxon>Paenibacillaceae</taxon>
        <taxon>Paenibacillus</taxon>
    </lineage>
</organism>
<dbReference type="Gene3D" id="1.20.140.10">
    <property type="entry name" value="Butyryl-CoA Dehydrogenase, subunit A, domain 3"/>
    <property type="match status" value="1"/>
</dbReference>
<keyword evidence="3" id="KW-1185">Reference proteome</keyword>
<dbReference type="EMBL" id="JBHSAM010000020">
    <property type="protein sequence ID" value="MFC4099744.1"/>
    <property type="molecule type" value="Genomic_DNA"/>
</dbReference>
<dbReference type="SUPFAM" id="SSF56645">
    <property type="entry name" value="Acyl-CoA dehydrogenase NM domain-like"/>
    <property type="match status" value="1"/>
</dbReference>
<gene>
    <name evidence="2" type="ORF">ACFOZ8_08750</name>
</gene>
<dbReference type="InterPro" id="IPR046373">
    <property type="entry name" value="Acyl-CoA_Oxase/DH_mid-dom_sf"/>
</dbReference>
<dbReference type="Pfam" id="PF03241">
    <property type="entry name" value="HpaB"/>
    <property type="match status" value="2"/>
</dbReference>
<reference evidence="3" key="1">
    <citation type="journal article" date="2019" name="Int. J. Syst. Evol. Microbiol.">
        <title>The Global Catalogue of Microorganisms (GCM) 10K type strain sequencing project: providing services to taxonomists for standard genome sequencing and annotation.</title>
        <authorList>
            <consortium name="The Broad Institute Genomics Platform"/>
            <consortium name="The Broad Institute Genome Sequencing Center for Infectious Disease"/>
            <person name="Wu L."/>
            <person name="Ma J."/>
        </authorList>
    </citation>
    <scope>NUCLEOTIDE SEQUENCE [LARGE SCALE GENOMIC DNA]</scope>
    <source>
        <strain evidence="3">IBRC-M 10987</strain>
    </source>
</reference>
<name>A0ABV8JYD9_9BACL</name>
<dbReference type="PANTHER" id="PTHR36117:SF3">
    <property type="entry name" value="4-HYDROXYPHENYLACETATE 3-MONOOXYGENASE-RELATED"/>
    <property type="match status" value="1"/>
</dbReference>